<dbReference type="RefSeq" id="WP_005944751.1">
    <property type="nucleotide sequence ID" value="NZ_CP136423.1"/>
</dbReference>
<sequence length="332" mass="39029">MSIKSKIKSECPLLYQLYKILTDIKDAQKIKSAENKFYSLADWQIRQLDSELYFKAQGKVLDWNHLLTYTEKMQWAKLYDKDPRKVILSDKYAVRAWVSETIGEEYLIPLIGVWDKYEDINFKVLPEQFVMKTNHGSNDVVIVRSKSKLSLAQKIEMRRKITNSLKRDYGSIYCELHYGKIPAKIIAEKFLDSGETDLQDYKFLCFSGKPYFCWVDIGRYTKHKRNVYDLNWNLQDWNQFTYGNTEYEIEKPKNFDQMIGLAEKLSRGFSHVRVDLYNIDGKIYFGEMTFTNGSGFEKIIPPSADLMLGNLWDIDTKSNSEDSTKKLERDTK</sequence>
<evidence type="ECO:0000313" key="1">
    <source>
        <dbReference type="EMBL" id="EEG51056.1"/>
    </source>
</evidence>
<reference evidence="1 2" key="2">
    <citation type="submission" date="2009-02" db="EMBL/GenBank/DDBJ databases">
        <title>Draft genome sequence of Blautia hydrogenotrophica DSM 10507 (Ruminococcus hydrogenotrophicus DSM 10507).</title>
        <authorList>
            <person name="Sudarsanam P."/>
            <person name="Ley R."/>
            <person name="Guruge J."/>
            <person name="Turnbaugh P.J."/>
            <person name="Mahowald M."/>
            <person name="Liep D."/>
            <person name="Gordon J."/>
        </authorList>
    </citation>
    <scope>NUCLEOTIDE SEQUENCE [LARGE SCALE GENOMIC DNA]</scope>
    <source>
        <strain evidence="2">DSM 10507 / JCM 14656 / S5a33</strain>
    </source>
</reference>
<accession>C0CH00</accession>
<dbReference type="AlphaFoldDB" id="C0CH00"/>
<proteinExistence type="predicted"/>
<dbReference type="eggNOG" id="COG2182">
    <property type="taxonomic scope" value="Bacteria"/>
</dbReference>
<reference evidence="1 2" key="1">
    <citation type="submission" date="2009-01" db="EMBL/GenBank/DDBJ databases">
        <authorList>
            <person name="Fulton L."/>
            <person name="Clifton S."/>
            <person name="Fulton B."/>
            <person name="Xu J."/>
            <person name="Minx P."/>
            <person name="Pepin K.H."/>
            <person name="Johnson M."/>
            <person name="Bhonagiri V."/>
            <person name="Nash W.E."/>
            <person name="Mardis E.R."/>
            <person name="Wilson R.K."/>
        </authorList>
    </citation>
    <scope>NUCLEOTIDE SEQUENCE [LARGE SCALE GENOMIC DNA]</scope>
    <source>
        <strain evidence="2">DSM 10507 / JCM 14656 / S5a33</strain>
    </source>
</reference>
<gene>
    <name evidence="1" type="ORF">RUMHYD_00113</name>
</gene>
<dbReference type="HOGENOM" id="CLU_056705_0_0_9"/>
<evidence type="ECO:0000313" key="2">
    <source>
        <dbReference type="Proteomes" id="UP000003100"/>
    </source>
</evidence>
<dbReference type="EMBL" id="ACBZ01000002">
    <property type="protein sequence ID" value="EEG51056.1"/>
    <property type="molecule type" value="Genomic_DNA"/>
</dbReference>
<name>C0CH00_BLAHS</name>
<dbReference type="InterPro" id="IPR029465">
    <property type="entry name" value="ATPgrasp_TupA"/>
</dbReference>
<keyword evidence="2" id="KW-1185">Reference proteome</keyword>
<dbReference type="PATRIC" id="fig|476272.21.peg.3119"/>
<protein>
    <submittedName>
        <fullName evidence="1">Uncharacterized protein</fullName>
    </submittedName>
</protein>
<dbReference type="Proteomes" id="UP000003100">
    <property type="component" value="Unassembled WGS sequence"/>
</dbReference>
<dbReference type="GeneID" id="86821279"/>
<dbReference type="Pfam" id="PF14305">
    <property type="entry name" value="ATPgrasp_TupA"/>
    <property type="match status" value="1"/>
</dbReference>
<organism evidence="1 2">
    <name type="scientific">Blautia hydrogenotrophica (strain DSM 10507 / JCM 14656 / S5a33)</name>
    <name type="common">Ruminococcus hydrogenotrophicus</name>
    <dbReference type="NCBI Taxonomy" id="476272"/>
    <lineage>
        <taxon>Bacteria</taxon>
        <taxon>Bacillati</taxon>
        <taxon>Bacillota</taxon>
        <taxon>Clostridia</taxon>
        <taxon>Lachnospirales</taxon>
        <taxon>Lachnospiraceae</taxon>
        <taxon>Blautia</taxon>
    </lineage>
</organism>
<comment type="caution">
    <text evidence="1">The sequence shown here is derived from an EMBL/GenBank/DDBJ whole genome shotgun (WGS) entry which is preliminary data.</text>
</comment>